<gene>
    <name evidence="2" type="primary">LOC116197168</name>
</gene>
<name>A0A6P8CIS1_PUNGR</name>
<organism evidence="1 2">
    <name type="scientific">Punica granatum</name>
    <name type="common">Pomegranate</name>
    <dbReference type="NCBI Taxonomy" id="22663"/>
    <lineage>
        <taxon>Eukaryota</taxon>
        <taxon>Viridiplantae</taxon>
        <taxon>Streptophyta</taxon>
        <taxon>Embryophyta</taxon>
        <taxon>Tracheophyta</taxon>
        <taxon>Spermatophyta</taxon>
        <taxon>Magnoliopsida</taxon>
        <taxon>eudicotyledons</taxon>
        <taxon>Gunneridae</taxon>
        <taxon>Pentapetalae</taxon>
        <taxon>rosids</taxon>
        <taxon>malvids</taxon>
        <taxon>Myrtales</taxon>
        <taxon>Lythraceae</taxon>
        <taxon>Punica</taxon>
    </lineage>
</organism>
<accession>A0A6P8CIS1</accession>
<dbReference type="Proteomes" id="UP000515151">
    <property type="component" value="Chromosome 2"/>
</dbReference>
<reference evidence="1" key="1">
    <citation type="journal article" date="2020" name="Plant Biotechnol. J.">
        <title>The pomegranate (Punica granatum L.) draft genome dissects genetic divergence between soft- and hard-seeded cultivars.</title>
        <authorList>
            <person name="Luo X."/>
            <person name="Li H."/>
            <person name="Wu Z."/>
            <person name="Yao W."/>
            <person name="Zhao P."/>
            <person name="Cao D."/>
            <person name="Yu H."/>
            <person name="Li K."/>
            <person name="Poudel K."/>
            <person name="Zhao D."/>
            <person name="Zhang F."/>
            <person name="Xia X."/>
            <person name="Chen L."/>
            <person name="Wang Q."/>
            <person name="Jing D."/>
            <person name="Cao S."/>
        </authorList>
    </citation>
    <scope>NUCLEOTIDE SEQUENCE [LARGE SCALE GENOMIC DNA]</scope>
    <source>
        <strain evidence="1">cv. Tunisia</strain>
    </source>
</reference>
<reference evidence="2" key="2">
    <citation type="submission" date="2025-08" db="UniProtKB">
        <authorList>
            <consortium name="RefSeq"/>
        </authorList>
    </citation>
    <scope>IDENTIFICATION</scope>
    <source>
        <tissue evidence="2">Leaf</tissue>
    </source>
</reference>
<dbReference type="InterPro" id="IPR008551">
    <property type="entry name" value="TANGO2"/>
</dbReference>
<protein>
    <submittedName>
        <fullName evidence="2">Transport and Golgi organization protein 2 homolog isoform X1</fullName>
    </submittedName>
</protein>
<dbReference type="PANTHER" id="PTHR17985">
    <property type="entry name" value="SER/THR-RICH PROTEIN T10 IN DGCR REGION"/>
    <property type="match status" value="1"/>
</dbReference>
<keyword evidence="1" id="KW-1185">Reference proteome</keyword>
<dbReference type="RefSeq" id="XP_031383080.1">
    <property type="nucleotide sequence ID" value="XM_031527220.1"/>
</dbReference>
<dbReference type="PANTHER" id="PTHR17985:SF16">
    <property type="entry name" value="TRANSPORT_GOLGI ORGANIZATION-LIKE PROTEIN (DUF833)"/>
    <property type="match status" value="1"/>
</dbReference>
<sequence>MCIAVFLWRSHPLYPLLLLHNRDEYYSRPTEALAWWGSPRGRILGGRDVSAGGTWLACSRSGRMAFLTNVREVEMIPRARTRGDLPIQFLQSKKSPLEFALEAVEEAHQYNGYNLIVADFPSESMVYMTNRPKGDSNYVSEVSPGIHVLSNACLDSPWPKEQRLRDGFEELLDVYGDGEFPVKEMADRLMKNTIKDKDRSLLPGVYPPQLEYELSSVFVDTDFPLDPAGTRSTSALSVKSDREVSFYERHLEDEEWKENTVTFSIEEEDREVIFL</sequence>
<evidence type="ECO:0000313" key="2">
    <source>
        <dbReference type="RefSeq" id="XP_031383080.1"/>
    </source>
</evidence>
<dbReference type="GeneID" id="116197168"/>
<proteinExistence type="predicted"/>
<dbReference type="OrthoDB" id="191601at2759"/>
<dbReference type="AlphaFoldDB" id="A0A6P8CIS1"/>
<dbReference type="Pfam" id="PF05742">
    <property type="entry name" value="TANGO2"/>
    <property type="match status" value="1"/>
</dbReference>
<evidence type="ECO:0000313" key="1">
    <source>
        <dbReference type="Proteomes" id="UP000515151"/>
    </source>
</evidence>